<protein>
    <submittedName>
        <fullName evidence="1">Uncharacterized protein</fullName>
    </submittedName>
</protein>
<dbReference type="AlphaFoldDB" id="A0AAV7WX41"/>
<accession>A0AAV7WX41</accession>
<name>A0AAV7WX41_PLEWA</name>
<dbReference type="Proteomes" id="UP001066276">
    <property type="component" value="Chromosome 1_1"/>
</dbReference>
<dbReference type="EMBL" id="JANPWB010000001">
    <property type="protein sequence ID" value="KAJ1217572.1"/>
    <property type="molecule type" value="Genomic_DNA"/>
</dbReference>
<comment type="caution">
    <text evidence="1">The sequence shown here is derived from an EMBL/GenBank/DDBJ whole genome shotgun (WGS) entry which is preliminary data.</text>
</comment>
<sequence>MSYRRSCKGLESQAPQKWRRDWYRTKRGSGELDSQEITGGLQLRGSKRRNTLLNHRKHPCIGDQGMVVAVSAEEKLAEELLETGYSKLYPVREYI</sequence>
<evidence type="ECO:0000313" key="1">
    <source>
        <dbReference type="EMBL" id="KAJ1217572.1"/>
    </source>
</evidence>
<evidence type="ECO:0000313" key="2">
    <source>
        <dbReference type="Proteomes" id="UP001066276"/>
    </source>
</evidence>
<reference evidence="1" key="1">
    <citation type="journal article" date="2022" name="bioRxiv">
        <title>Sequencing and chromosome-scale assembly of the giantPleurodeles waltlgenome.</title>
        <authorList>
            <person name="Brown T."/>
            <person name="Elewa A."/>
            <person name="Iarovenko S."/>
            <person name="Subramanian E."/>
            <person name="Araus A.J."/>
            <person name="Petzold A."/>
            <person name="Susuki M."/>
            <person name="Suzuki K.-i.T."/>
            <person name="Hayashi T."/>
            <person name="Toyoda A."/>
            <person name="Oliveira C."/>
            <person name="Osipova E."/>
            <person name="Leigh N.D."/>
            <person name="Simon A."/>
            <person name="Yun M.H."/>
        </authorList>
    </citation>
    <scope>NUCLEOTIDE SEQUENCE</scope>
    <source>
        <strain evidence="1">20211129_DDA</strain>
        <tissue evidence="1">Liver</tissue>
    </source>
</reference>
<organism evidence="1 2">
    <name type="scientific">Pleurodeles waltl</name>
    <name type="common">Iberian ribbed newt</name>
    <dbReference type="NCBI Taxonomy" id="8319"/>
    <lineage>
        <taxon>Eukaryota</taxon>
        <taxon>Metazoa</taxon>
        <taxon>Chordata</taxon>
        <taxon>Craniata</taxon>
        <taxon>Vertebrata</taxon>
        <taxon>Euteleostomi</taxon>
        <taxon>Amphibia</taxon>
        <taxon>Batrachia</taxon>
        <taxon>Caudata</taxon>
        <taxon>Salamandroidea</taxon>
        <taxon>Salamandridae</taxon>
        <taxon>Pleurodelinae</taxon>
        <taxon>Pleurodeles</taxon>
    </lineage>
</organism>
<proteinExistence type="predicted"/>
<keyword evidence="2" id="KW-1185">Reference proteome</keyword>
<gene>
    <name evidence="1" type="ORF">NDU88_005166</name>
</gene>